<proteinExistence type="inferred from homology"/>
<sequence>MTKAQGTGLCQDGVHEEARSRRRRQSLGARYAYGLIFFATNLLAWFIRDYGAKLLRGLHHVPVCGAGDSKCFQSGGVLRVSLGCFIFFWLMFATTFGARKLHGIRNSWHSGFWVLKSLVYAVSMITPFIIPNIIIQLYGEIARMGAGVFLLLQLISMQYFISWCNSRWMPDSGSNQFGLFGLFLSTVSFVASFAGLAVLCVLYVPSSSCAFNIFTVAWTAILVMTMMAVSLHSKVNEGLLSSGIMSLYVVFLCWSALHSEPKTGKCHTEMKFAKDGGDWATVVSFIIAIFAIVMATFSTGIDTRSFQLRNDDLQSEEDVPYSYEIFHIVFAVGAMYFAMLFINWELNQPTRKWSIDVGWGSTWVKIINEWFAASIYIWRLVSPVAWRKQSANNEELVPPTITV</sequence>
<keyword evidence="4 6" id="KW-1133">Transmembrane helix</keyword>
<dbReference type="EMBL" id="JAAALK010000086">
    <property type="protein sequence ID" value="KAG8082610.1"/>
    <property type="molecule type" value="Genomic_DNA"/>
</dbReference>
<feature type="transmembrane region" description="Helical" evidence="6">
    <location>
        <begin position="362"/>
        <end position="381"/>
    </location>
</feature>
<gene>
    <name evidence="7" type="ORF">GUJ93_ZPchr0014g46946</name>
</gene>
<feature type="transmembrane region" description="Helical" evidence="6">
    <location>
        <begin position="321"/>
        <end position="342"/>
    </location>
</feature>
<evidence type="ECO:0000256" key="3">
    <source>
        <dbReference type="ARBA" id="ARBA00022692"/>
    </source>
</evidence>
<reference evidence="7" key="2">
    <citation type="submission" date="2021-02" db="EMBL/GenBank/DDBJ databases">
        <authorList>
            <person name="Kimball J.A."/>
            <person name="Haas M.W."/>
            <person name="Macchietto M."/>
            <person name="Kono T."/>
            <person name="Duquette J."/>
            <person name="Shao M."/>
        </authorList>
    </citation>
    <scope>NUCLEOTIDE SEQUENCE</scope>
    <source>
        <tissue evidence="7">Fresh leaf tissue</tissue>
    </source>
</reference>
<dbReference type="AlphaFoldDB" id="A0A8J5SXA5"/>
<evidence type="ECO:0000256" key="4">
    <source>
        <dbReference type="ARBA" id="ARBA00022989"/>
    </source>
</evidence>
<evidence type="ECO:0000256" key="6">
    <source>
        <dbReference type="SAM" id="Phobius"/>
    </source>
</evidence>
<dbReference type="InterPro" id="IPR005016">
    <property type="entry name" value="TDE1/TMS"/>
</dbReference>
<feature type="transmembrane region" description="Helical" evidence="6">
    <location>
        <begin position="279"/>
        <end position="301"/>
    </location>
</feature>
<dbReference type="Pfam" id="PF03348">
    <property type="entry name" value="Serinc"/>
    <property type="match status" value="2"/>
</dbReference>
<feature type="transmembrane region" description="Helical" evidence="6">
    <location>
        <begin position="77"/>
        <end position="98"/>
    </location>
</feature>
<reference evidence="7" key="1">
    <citation type="journal article" date="2021" name="bioRxiv">
        <title>Whole Genome Assembly and Annotation of Northern Wild Rice, Zizania palustris L., Supports a Whole Genome Duplication in the Zizania Genus.</title>
        <authorList>
            <person name="Haas M."/>
            <person name="Kono T."/>
            <person name="Macchietto M."/>
            <person name="Millas R."/>
            <person name="McGilp L."/>
            <person name="Shao M."/>
            <person name="Duquette J."/>
            <person name="Hirsch C.N."/>
            <person name="Kimball J."/>
        </authorList>
    </citation>
    <scope>NUCLEOTIDE SEQUENCE</scope>
    <source>
        <tissue evidence="7">Fresh leaf tissue</tissue>
    </source>
</reference>
<feature type="transmembrane region" description="Helical" evidence="6">
    <location>
        <begin position="118"/>
        <end position="138"/>
    </location>
</feature>
<evidence type="ECO:0008006" key="9">
    <source>
        <dbReference type="Google" id="ProtNLM"/>
    </source>
</evidence>
<keyword evidence="3 6" id="KW-0812">Transmembrane</keyword>
<evidence type="ECO:0000256" key="5">
    <source>
        <dbReference type="ARBA" id="ARBA00023136"/>
    </source>
</evidence>
<keyword evidence="8" id="KW-1185">Reference proteome</keyword>
<feature type="transmembrane region" description="Helical" evidence="6">
    <location>
        <begin position="29"/>
        <end position="47"/>
    </location>
</feature>
<feature type="transmembrane region" description="Helical" evidence="6">
    <location>
        <begin position="177"/>
        <end position="204"/>
    </location>
</feature>
<evidence type="ECO:0000313" key="8">
    <source>
        <dbReference type="Proteomes" id="UP000729402"/>
    </source>
</evidence>
<feature type="transmembrane region" description="Helical" evidence="6">
    <location>
        <begin position="210"/>
        <end position="231"/>
    </location>
</feature>
<comment type="caution">
    <text evidence="7">The sequence shown here is derived from an EMBL/GenBank/DDBJ whole genome shotgun (WGS) entry which is preliminary data.</text>
</comment>
<comment type="similarity">
    <text evidence="2">Belongs to the TDE1 family.</text>
</comment>
<dbReference type="OrthoDB" id="5963193at2759"/>
<accession>A0A8J5SXA5</accession>
<comment type="subcellular location">
    <subcellularLocation>
        <location evidence="1">Membrane</location>
        <topology evidence="1">Multi-pass membrane protein</topology>
    </subcellularLocation>
</comment>
<feature type="transmembrane region" description="Helical" evidence="6">
    <location>
        <begin position="238"/>
        <end position="259"/>
    </location>
</feature>
<organism evidence="7 8">
    <name type="scientific">Zizania palustris</name>
    <name type="common">Northern wild rice</name>
    <dbReference type="NCBI Taxonomy" id="103762"/>
    <lineage>
        <taxon>Eukaryota</taxon>
        <taxon>Viridiplantae</taxon>
        <taxon>Streptophyta</taxon>
        <taxon>Embryophyta</taxon>
        <taxon>Tracheophyta</taxon>
        <taxon>Spermatophyta</taxon>
        <taxon>Magnoliopsida</taxon>
        <taxon>Liliopsida</taxon>
        <taxon>Poales</taxon>
        <taxon>Poaceae</taxon>
        <taxon>BOP clade</taxon>
        <taxon>Oryzoideae</taxon>
        <taxon>Oryzeae</taxon>
        <taxon>Zizaniinae</taxon>
        <taxon>Zizania</taxon>
    </lineage>
</organism>
<protein>
    <recommendedName>
        <fullName evidence="9">Serine incorporator</fullName>
    </recommendedName>
</protein>
<evidence type="ECO:0000313" key="7">
    <source>
        <dbReference type="EMBL" id="KAG8082610.1"/>
    </source>
</evidence>
<keyword evidence="5 6" id="KW-0472">Membrane</keyword>
<feature type="transmembrane region" description="Helical" evidence="6">
    <location>
        <begin position="144"/>
        <end position="165"/>
    </location>
</feature>
<evidence type="ECO:0000256" key="1">
    <source>
        <dbReference type="ARBA" id="ARBA00004141"/>
    </source>
</evidence>
<evidence type="ECO:0000256" key="2">
    <source>
        <dbReference type="ARBA" id="ARBA00006665"/>
    </source>
</evidence>
<dbReference type="PANTHER" id="PTHR10383">
    <property type="entry name" value="SERINE INCORPORATOR"/>
    <property type="match status" value="1"/>
</dbReference>
<dbReference type="GO" id="GO:0016020">
    <property type="term" value="C:membrane"/>
    <property type="evidence" value="ECO:0007669"/>
    <property type="project" value="UniProtKB-SubCell"/>
</dbReference>
<dbReference type="PANTHER" id="PTHR10383:SF23">
    <property type="entry name" value="SERINC-DOMAIN CONTAINING SERINE AND SPHINGOLIPID BIOSYNTHESIS PROTEIN"/>
    <property type="match status" value="1"/>
</dbReference>
<name>A0A8J5SXA5_ZIZPA</name>
<dbReference type="Proteomes" id="UP000729402">
    <property type="component" value="Unassembled WGS sequence"/>
</dbReference>